<dbReference type="eggNOG" id="COG1520">
    <property type="taxonomic scope" value="Bacteria"/>
</dbReference>
<dbReference type="EMBL" id="JMIH01000014">
    <property type="protein sequence ID" value="KEO74930.1"/>
    <property type="molecule type" value="Genomic_DNA"/>
</dbReference>
<accession>A0A074L347</accession>
<comment type="caution">
    <text evidence="1">The sequence shown here is derived from an EMBL/GenBank/DDBJ whole genome shotgun (WGS) entry which is preliminary data.</text>
</comment>
<proteinExistence type="predicted"/>
<gene>
    <name evidence="1" type="ORF">EL17_04435</name>
</gene>
<name>A0A074L347_9BACT</name>
<reference evidence="1 2" key="1">
    <citation type="submission" date="2014-04" db="EMBL/GenBank/DDBJ databases">
        <title>Characterization and application of a salt tolerant electro-active bacterium.</title>
        <authorList>
            <person name="Yang L."/>
            <person name="Wei S."/>
            <person name="Tay Q.X.M."/>
        </authorList>
    </citation>
    <scope>NUCLEOTIDE SEQUENCE [LARGE SCALE GENOMIC DNA]</scope>
    <source>
        <strain evidence="1 2">LY1</strain>
    </source>
</reference>
<organism evidence="1 2">
    <name type="scientific">Anditalea andensis</name>
    <dbReference type="NCBI Taxonomy" id="1048983"/>
    <lineage>
        <taxon>Bacteria</taxon>
        <taxon>Pseudomonadati</taxon>
        <taxon>Bacteroidota</taxon>
        <taxon>Cytophagia</taxon>
        <taxon>Cytophagales</taxon>
        <taxon>Cytophagaceae</taxon>
        <taxon>Anditalea</taxon>
    </lineage>
</organism>
<dbReference type="eggNOG" id="COG2849">
    <property type="taxonomic scope" value="Bacteria"/>
</dbReference>
<keyword evidence="2" id="KW-1185">Reference proteome</keyword>
<evidence type="ECO:0000313" key="2">
    <source>
        <dbReference type="Proteomes" id="UP000027821"/>
    </source>
</evidence>
<sequence>MIKVLLVILLIASTLVGGYLLVSEYLFKSHYNAVQLVPSDAVMVFETTEPIQTWNQMVSQPLWERLSDIPSLKKFEGQLVALDSLMGGSGKLDKTLKGNQMVISFHTTGKEEFDFLFSIAFRDSQENEDFFKNFQSSFQEDTKKNKRNYSGIAIYEIERANDANSFSFAIINNVLIGSYTSFLVEDAIRRTKNKRLKNFKDEYPELFRAAPKGDGLGIIRVSHVGLANFLQTIGRTSGNMMQDTFSKNRMSANLQVRFDNNKLYLDGAYFYKGGNELKFPKVSAGGNHVFGHLIPNRTAVLTQYKVKDPRMVKHITNDAFLTKSTLKGDLQQSFPEEEFFDLLNGEMIYMIMEEENGSQESDQILLLKSKDAPAQFKKLKEFGTGTAQSRMLISDFHRNKEIFSIGEEDFPAHVFEGQFVGFADTYITYHEDVLVWGNSLKSVKRFLDDLENDNTWGKTLNKKKLLDAIVKESGYNFVLNLPRFWNSLLESSSPKWTSLLQKYAPQIKSIDVVSFQLEEKGNEQLIHMEIGYSITPYTSISDIVLQENLSVRFNSDLIYGPKVVRNFADNSTEYLVQDDLGRVHLITEEGDLVFSEYIEGEIISDISQIDYYKNGKLQMVFATENALYGYDRLGNLLPDFPISLPNGNLIDYFSLLDYENTRDYRFFVATTTGELYLFDKYGEIMEGWSPKRTPGSLSTRPAHHRIPGLGDYMVAVSKTGEIHMLNRRGELQAGEGINVGQGISNPYIVQQRGRSAETQMVTITDEGEVVSINFKGEFTDRKQLYRPDRSSTFHLVKDQSDDRYLFIVHDYNRISVLNPETEVMFEKNLSTESVIFQLFSFGGDRSILVVIDQTQEFIYLYNLKGDLLNTRPISGKHRIDVRYSPSRNEYSIYSIHENILSEYRMPF</sequence>
<evidence type="ECO:0000313" key="1">
    <source>
        <dbReference type="EMBL" id="KEO74930.1"/>
    </source>
</evidence>
<dbReference type="SUPFAM" id="SSF75011">
    <property type="entry name" value="3-carboxy-cis,cis-mucoante lactonizing enzyme"/>
    <property type="match status" value="1"/>
</dbReference>
<dbReference type="AlphaFoldDB" id="A0A074L347"/>
<dbReference type="Proteomes" id="UP000027821">
    <property type="component" value="Unassembled WGS sequence"/>
</dbReference>
<protein>
    <submittedName>
        <fullName evidence="1">Uncharacterized protein</fullName>
    </submittedName>
</protein>
<dbReference type="STRING" id="1048983.EL17_04435"/>